<dbReference type="Pfam" id="PF16344">
    <property type="entry name" value="FecR_C"/>
    <property type="match status" value="1"/>
</dbReference>
<dbReference type="Gene3D" id="3.55.50.30">
    <property type="match status" value="1"/>
</dbReference>
<feature type="transmembrane region" description="Helical" evidence="1">
    <location>
        <begin position="100"/>
        <end position="118"/>
    </location>
</feature>
<dbReference type="PANTHER" id="PTHR30273:SF2">
    <property type="entry name" value="PROTEIN FECR"/>
    <property type="match status" value="1"/>
</dbReference>
<proteinExistence type="predicted"/>
<evidence type="ECO:0000259" key="3">
    <source>
        <dbReference type="Pfam" id="PF16344"/>
    </source>
</evidence>
<dbReference type="RefSeq" id="WP_182330989.1">
    <property type="nucleotide sequence ID" value="NZ_CP058555.1"/>
</dbReference>
<organism evidence="4 5">
    <name type="scientific">Sphingobacterium paramultivorum</name>
    <dbReference type="NCBI Taxonomy" id="2886510"/>
    <lineage>
        <taxon>Bacteria</taxon>
        <taxon>Pseudomonadati</taxon>
        <taxon>Bacteroidota</taxon>
        <taxon>Sphingobacteriia</taxon>
        <taxon>Sphingobacteriales</taxon>
        <taxon>Sphingobacteriaceae</taxon>
        <taxon>Sphingobacterium</taxon>
    </lineage>
</organism>
<dbReference type="EMBL" id="CP058555">
    <property type="protein sequence ID" value="QMV66249.1"/>
    <property type="molecule type" value="Genomic_DNA"/>
</dbReference>
<keyword evidence="1" id="KW-1133">Transmembrane helix</keyword>
<evidence type="ECO:0000313" key="4">
    <source>
        <dbReference type="EMBL" id="QMV66249.1"/>
    </source>
</evidence>
<keyword evidence="1" id="KW-0812">Transmembrane</keyword>
<keyword evidence="1" id="KW-0472">Membrane</keyword>
<keyword evidence="5" id="KW-1185">Reference proteome</keyword>
<sequence>MNSRLAKYKDYTATDFFSDEDFAQAMFQNEAAQQDFWQELGNHYPNLTAEMEVARTWILLIKAQKPVQSSLNSHQRWTNIQNQIPVYERKQGQKSIIRTMLRWAASAAALLLFGILSYEISQFGTKASNTAFGEQRELALPDSSIIKLNSNSRISYVRSWKTDKPREVWFEGEGMFEVKHTAIKNRLRENDLFVVHVGKLSLTVLGTKFNVKDRRGRIEVALFEGSVRVQGQNGEDRVLAPGEMFIYDENLKTNEIVYNDANKVLSWTRGELSIEHSNLANIVSVLEDNYGYQVVVEDPALLNKRFTGVIPVKKIDDILFVIKHTMNVNIEVKNKQIVIKPN</sequence>
<dbReference type="InterPro" id="IPR012373">
    <property type="entry name" value="Ferrdict_sens_TM"/>
</dbReference>
<evidence type="ECO:0000256" key="1">
    <source>
        <dbReference type="SAM" id="Phobius"/>
    </source>
</evidence>
<dbReference type="InterPro" id="IPR032508">
    <property type="entry name" value="FecR_C"/>
</dbReference>
<evidence type="ECO:0000313" key="5">
    <source>
        <dbReference type="Proteomes" id="UP000515450"/>
    </source>
</evidence>
<dbReference type="PANTHER" id="PTHR30273">
    <property type="entry name" value="PERIPLASMIC SIGNAL SENSOR AND SIGMA FACTOR ACTIVATOR FECR-RELATED"/>
    <property type="match status" value="1"/>
</dbReference>
<feature type="domain" description="FecR protein" evidence="2">
    <location>
        <begin position="129"/>
        <end position="228"/>
    </location>
</feature>
<dbReference type="AlphaFoldDB" id="A0A7G5DWX4"/>
<name>A0A7G5DWX4_9SPHI</name>
<reference evidence="4 5" key="1">
    <citation type="journal article" date="2020" name="G3 (Bethesda)">
        <title>CeMbio - The Caenorhabditis elegans Microbiome Resource.</title>
        <authorList>
            <person name="Dirksen P."/>
            <person name="Assie A."/>
            <person name="Zimmermann J."/>
            <person name="Zhang F."/>
            <person name="Tietje A.M."/>
            <person name="Marsh S.A."/>
            <person name="Felix M.A."/>
            <person name="Shapira M."/>
            <person name="Kaleta C."/>
            <person name="Schulenburg H."/>
            <person name="Samuel B."/>
        </authorList>
    </citation>
    <scope>NUCLEOTIDE SEQUENCE [LARGE SCALE GENOMIC DNA]</scope>
    <source>
        <strain evidence="4 5">BIGb0170</strain>
    </source>
</reference>
<evidence type="ECO:0000259" key="2">
    <source>
        <dbReference type="Pfam" id="PF04773"/>
    </source>
</evidence>
<gene>
    <name evidence="4" type="ORF">HS960_00595</name>
</gene>
<dbReference type="Proteomes" id="UP000515450">
    <property type="component" value="Chromosome"/>
</dbReference>
<dbReference type="InterPro" id="IPR006860">
    <property type="entry name" value="FecR"/>
</dbReference>
<dbReference type="PIRSF" id="PIRSF018266">
    <property type="entry name" value="FecR"/>
    <property type="match status" value="1"/>
</dbReference>
<feature type="domain" description="Protein FecR C-terminal" evidence="3">
    <location>
        <begin position="272"/>
        <end position="339"/>
    </location>
</feature>
<accession>A0A7G5DWX4</accession>
<dbReference type="GO" id="GO:0016989">
    <property type="term" value="F:sigma factor antagonist activity"/>
    <property type="evidence" value="ECO:0007669"/>
    <property type="project" value="TreeGrafter"/>
</dbReference>
<protein>
    <submittedName>
        <fullName evidence="4">FecR domain-containing protein</fullName>
    </submittedName>
</protein>
<dbReference type="Pfam" id="PF04773">
    <property type="entry name" value="FecR"/>
    <property type="match status" value="1"/>
</dbReference>
<dbReference type="Gene3D" id="2.60.120.1440">
    <property type="match status" value="1"/>
</dbReference>